<dbReference type="GO" id="GO:0017080">
    <property type="term" value="F:sodium channel regulator activity"/>
    <property type="evidence" value="ECO:0007669"/>
    <property type="project" value="TreeGrafter"/>
</dbReference>
<protein>
    <submittedName>
        <fullName evidence="4">Uncharacterized protein LOC112690276</fullName>
    </submittedName>
</protein>
<dbReference type="GO" id="GO:0002028">
    <property type="term" value="P:regulation of sodium ion transport"/>
    <property type="evidence" value="ECO:0007669"/>
    <property type="project" value="TreeGrafter"/>
</dbReference>
<dbReference type="CTD" id="38502"/>
<evidence type="ECO:0000256" key="1">
    <source>
        <dbReference type="SAM" id="MobiDB-lite"/>
    </source>
</evidence>
<keyword evidence="2" id="KW-1133">Transmembrane helix</keyword>
<evidence type="ECO:0000256" key="2">
    <source>
        <dbReference type="SAM" id="Phobius"/>
    </source>
</evidence>
<feature type="transmembrane region" description="Helical" evidence="2">
    <location>
        <begin position="324"/>
        <end position="347"/>
    </location>
</feature>
<reference evidence="4" key="1">
    <citation type="submission" date="2025-08" db="UniProtKB">
        <authorList>
            <consortium name="RefSeq"/>
        </authorList>
    </citation>
    <scope>IDENTIFICATION</scope>
    <source>
        <tissue evidence="4">Whole body</tissue>
    </source>
</reference>
<evidence type="ECO:0000313" key="4">
    <source>
        <dbReference type="RefSeq" id="XP_025420039.1"/>
    </source>
</evidence>
<feature type="region of interest" description="Disordered" evidence="1">
    <location>
        <begin position="53"/>
        <end position="72"/>
    </location>
</feature>
<dbReference type="PANTHER" id="PTHR12335:SF5">
    <property type="entry name" value="IP20336P"/>
    <property type="match status" value="1"/>
</dbReference>
<organism evidence="3 4">
    <name type="scientific">Sipha flava</name>
    <name type="common">yellow sugarcane aphid</name>
    <dbReference type="NCBI Taxonomy" id="143950"/>
    <lineage>
        <taxon>Eukaryota</taxon>
        <taxon>Metazoa</taxon>
        <taxon>Ecdysozoa</taxon>
        <taxon>Arthropoda</taxon>
        <taxon>Hexapoda</taxon>
        <taxon>Insecta</taxon>
        <taxon>Pterygota</taxon>
        <taxon>Neoptera</taxon>
        <taxon>Paraneoptera</taxon>
        <taxon>Hemiptera</taxon>
        <taxon>Sternorrhyncha</taxon>
        <taxon>Aphidomorpha</taxon>
        <taxon>Aphidoidea</taxon>
        <taxon>Aphididae</taxon>
        <taxon>Sipha</taxon>
    </lineage>
</organism>
<dbReference type="InterPro" id="IPR031578">
    <property type="entry name" value="TipE"/>
</dbReference>
<feature type="transmembrane region" description="Helical" evidence="2">
    <location>
        <begin position="89"/>
        <end position="110"/>
    </location>
</feature>
<name>A0A8B8G9Z4_9HEMI</name>
<evidence type="ECO:0000313" key="3">
    <source>
        <dbReference type="Proteomes" id="UP000694846"/>
    </source>
</evidence>
<keyword evidence="3" id="KW-1185">Reference proteome</keyword>
<proteinExistence type="predicted"/>
<gene>
    <name evidence="4" type="primary">LOC112690276</name>
</gene>
<dbReference type="AlphaFoldDB" id="A0A8B8G9Z4"/>
<keyword evidence="2" id="KW-0472">Membrane</keyword>
<dbReference type="RefSeq" id="XP_025420039.1">
    <property type="nucleotide sequence ID" value="XM_025564254.1"/>
</dbReference>
<sequence length="391" mass="44670">MYRWRSTTHVNLARYRGIKSFARQSTRPNRSNKNIVNFPEKLEIMSDTVAEDEMKKIRSRQPSQDEGSRLLGEPAKNGFCQRIKPKVSLCLGTTALLSFMVFLFLVPFVVDPAVSRLIARYSPEPGTCALHEHVFAAGMSKCTWSSCREGCTSATTRCHQITVNYSLTPYQQYEQDRMSPNSLKWAGTVVRFLVNTEGCGYPPFVNCSLFALKYGHVDKEDITKFNGINQPQTRELYRHGNTTVMSHKSAVILEPGSTTLSVESIEEGAQISTLTTIIDQQQQQQEKEISNAEATLKVFPCYYSRAYPDRVVADYDWHHTIKTLVAAVFIPWTLFIVSCTVLCYWYCPALKREFMIDKRKTTTVKNENPQQVIRRKLSKRPFSTDEEDGDY</sequence>
<keyword evidence="2" id="KW-0812">Transmembrane</keyword>
<dbReference type="OrthoDB" id="8175770at2759"/>
<dbReference type="PANTHER" id="PTHR12335">
    <property type="entry name" value="TIPE PROTEIN TEMPERATURE-INDUCED PARALYTIC E"/>
    <property type="match status" value="1"/>
</dbReference>
<dbReference type="Proteomes" id="UP000694846">
    <property type="component" value="Unplaced"/>
</dbReference>
<dbReference type="Pfam" id="PF16972">
    <property type="entry name" value="TipE"/>
    <property type="match status" value="2"/>
</dbReference>
<accession>A0A8B8G9Z4</accession>
<dbReference type="GO" id="GO:0005886">
    <property type="term" value="C:plasma membrane"/>
    <property type="evidence" value="ECO:0007669"/>
    <property type="project" value="TreeGrafter"/>
</dbReference>
<dbReference type="GeneID" id="112690276"/>